<accession>A0A1E5LAI8</accession>
<gene>
    <name evidence="1" type="ORF">BHU72_01800</name>
</gene>
<keyword evidence="2" id="KW-1185">Reference proteome</keyword>
<dbReference type="STRING" id="1390249.BHU72_01800"/>
<evidence type="ECO:0008006" key="3">
    <source>
        <dbReference type="Google" id="ProtNLM"/>
    </source>
</evidence>
<organism evidence="1 2">
    <name type="scientific">Desulfuribacillus stibiiarsenatis</name>
    <dbReference type="NCBI Taxonomy" id="1390249"/>
    <lineage>
        <taxon>Bacteria</taxon>
        <taxon>Bacillati</taxon>
        <taxon>Bacillota</taxon>
        <taxon>Desulfuribacillia</taxon>
        <taxon>Desulfuribacillales</taxon>
        <taxon>Desulfuribacillaceae</taxon>
        <taxon>Desulfuribacillus</taxon>
    </lineage>
</organism>
<reference evidence="1 2" key="1">
    <citation type="submission" date="2016-09" db="EMBL/GenBank/DDBJ databases">
        <title>Desulfuribacillus arsenicus sp. nov., an obligately anaerobic, dissimilatory arsenic- and antimonate-reducing bacterium isolated from anoxic sediments.</title>
        <authorList>
            <person name="Abin C.A."/>
            <person name="Hollibaugh J.T."/>
        </authorList>
    </citation>
    <scope>NUCLEOTIDE SEQUENCE [LARGE SCALE GENOMIC DNA]</scope>
    <source>
        <strain evidence="1 2">MLFW-2</strain>
    </source>
</reference>
<evidence type="ECO:0000313" key="2">
    <source>
        <dbReference type="Proteomes" id="UP000095255"/>
    </source>
</evidence>
<name>A0A1E5LAI8_9FIRM</name>
<dbReference type="InterPro" id="IPR037010">
    <property type="entry name" value="VitB12-dep_Met_synth_activ_sf"/>
</dbReference>
<dbReference type="AlphaFoldDB" id="A0A1E5LAI8"/>
<evidence type="ECO:0000313" key="1">
    <source>
        <dbReference type="EMBL" id="OEH87013.1"/>
    </source>
</evidence>
<protein>
    <recommendedName>
        <fullName evidence="3">AdoMet activation domain-containing protein</fullName>
    </recommendedName>
</protein>
<dbReference type="RefSeq" id="WP_069700891.1">
    <property type="nucleotide sequence ID" value="NZ_MJAT01000001.1"/>
</dbReference>
<dbReference type="InterPro" id="IPR017342">
    <property type="entry name" value="S-AdoMet-dep_Met_synth_prd"/>
</dbReference>
<comment type="caution">
    <text evidence="1">The sequence shown here is derived from an EMBL/GenBank/DDBJ whole genome shotgun (WGS) entry which is preliminary data.</text>
</comment>
<dbReference type="Proteomes" id="UP000095255">
    <property type="component" value="Unassembled WGS sequence"/>
</dbReference>
<dbReference type="GO" id="GO:0008705">
    <property type="term" value="F:methionine synthase activity"/>
    <property type="evidence" value="ECO:0007669"/>
    <property type="project" value="InterPro"/>
</dbReference>
<dbReference type="Gene3D" id="3.40.109.40">
    <property type="match status" value="1"/>
</dbReference>
<dbReference type="OrthoDB" id="9816190at2"/>
<dbReference type="EMBL" id="MJAT01000001">
    <property type="protein sequence ID" value="OEH87013.1"/>
    <property type="molecule type" value="Genomic_DNA"/>
</dbReference>
<dbReference type="SUPFAM" id="SSF56507">
    <property type="entry name" value="Methionine synthase activation domain-like"/>
    <property type="match status" value="1"/>
</dbReference>
<sequence>MIFSHVPITVNRSEVVRYLGFKKNKSESSDEINSLLDSMIQQSKYLITPQGIITTLAITDKDPEQWKMECDGGKYVIVGEKIYKHLETCEKLTLMTVTIGEAIDHEIDELFTKNEPTKALVLDAIGSDSVERVADYVNDYVIKEAKRKGYDTRFRFSPGYGGWSVEHQRDIITFLQTDQIGVRITEYCQLIPRKSVTALIGWFPKQEQTLLNEQQNTKQNIQQNTEQNKCKRCDSAECDFREK</sequence>
<dbReference type="PIRSF" id="PIRSF037984">
    <property type="entry name" value="Met_synth_TM0269_prd"/>
    <property type="match status" value="1"/>
</dbReference>
<proteinExistence type="predicted"/>